<accession>A0A930BTH3</accession>
<proteinExistence type="predicted"/>
<organism evidence="1 2">
    <name type="scientific">Dechloromonas agitata</name>
    <dbReference type="NCBI Taxonomy" id="73030"/>
    <lineage>
        <taxon>Bacteria</taxon>
        <taxon>Pseudomonadati</taxon>
        <taxon>Pseudomonadota</taxon>
        <taxon>Betaproteobacteria</taxon>
        <taxon>Rhodocyclales</taxon>
        <taxon>Azonexaceae</taxon>
        <taxon>Dechloromonas</taxon>
    </lineage>
</organism>
<dbReference type="EMBL" id="JABZMI010000194">
    <property type="protein sequence ID" value="MBF1165384.1"/>
    <property type="molecule type" value="Genomic_DNA"/>
</dbReference>
<name>A0A930BTH3_9RHOO</name>
<reference evidence="1" key="1">
    <citation type="submission" date="2020-04" db="EMBL/GenBank/DDBJ databases">
        <title>Deep metagenomics examines the oral microbiome during advanced dental caries in children, revealing novel taxa and co-occurrences with host molecules.</title>
        <authorList>
            <person name="Baker J.L."/>
            <person name="Morton J.T."/>
            <person name="Dinis M."/>
            <person name="Alvarez R."/>
            <person name="Tran N.C."/>
            <person name="Knight R."/>
            <person name="Edlund A."/>
        </authorList>
    </citation>
    <scope>NUCLEOTIDE SEQUENCE</scope>
    <source>
        <strain evidence="1">JCVI_32_bin.24</strain>
    </source>
</reference>
<gene>
    <name evidence="1" type="ORF">HXL68_10105</name>
</gene>
<sequence length="108" mass="11960">MATPNEKLAASLELLKVLQDRGHRVVRSAALSRTHRERLSQAGYLQEVIKGWYLPARPDFAAGSLEGSTAAWFAGMRDFVAGYCDDRFGSGWHLSPDQSLLLRTGEQP</sequence>
<evidence type="ECO:0000313" key="1">
    <source>
        <dbReference type="EMBL" id="MBF1165384.1"/>
    </source>
</evidence>
<evidence type="ECO:0000313" key="2">
    <source>
        <dbReference type="Proteomes" id="UP000718593"/>
    </source>
</evidence>
<comment type="caution">
    <text evidence="1">The sequence shown here is derived from an EMBL/GenBank/DDBJ whole genome shotgun (WGS) entry which is preliminary data.</text>
</comment>
<dbReference type="Proteomes" id="UP000718593">
    <property type="component" value="Unassembled WGS sequence"/>
</dbReference>
<dbReference type="AlphaFoldDB" id="A0A930BTH3"/>
<protein>
    <submittedName>
        <fullName evidence="1">Uncharacterized protein</fullName>
    </submittedName>
</protein>